<dbReference type="InterPro" id="IPR035965">
    <property type="entry name" value="PAS-like_dom_sf"/>
</dbReference>
<dbReference type="RefSeq" id="WP_062800756.1">
    <property type="nucleotide sequence ID" value="NZ_CBCRXS010000015.1"/>
</dbReference>
<dbReference type="SUPFAM" id="SSF141868">
    <property type="entry name" value="EAL domain-like"/>
    <property type="match status" value="1"/>
</dbReference>
<dbReference type="SUPFAM" id="SSF55073">
    <property type="entry name" value="Nucleotide cyclase"/>
    <property type="match status" value="1"/>
</dbReference>
<dbReference type="InterPro" id="IPR035919">
    <property type="entry name" value="EAL_sf"/>
</dbReference>
<dbReference type="PANTHER" id="PTHR44757:SF2">
    <property type="entry name" value="BIOFILM ARCHITECTURE MAINTENANCE PROTEIN MBAA"/>
    <property type="match status" value="1"/>
</dbReference>
<dbReference type="EMBL" id="RBKV01000001">
    <property type="protein sequence ID" value="RKR94662.1"/>
    <property type="molecule type" value="Genomic_DNA"/>
</dbReference>
<organism evidence="4 5">
    <name type="scientific">Williamsia marianensis</name>
    <dbReference type="NCBI Taxonomy" id="85044"/>
    <lineage>
        <taxon>Bacteria</taxon>
        <taxon>Bacillati</taxon>
        <taxon>Actinomycetota</taxon>
        <taxon>Actinomycetes</taxon>
        <taxon>Mycobacteriales</taxon>
        <taxon>Nocardiaceae</taxon>
        <taxon>Williamsia</taxon>
    </lineage>
</organism>
<dbReference type="AlphaFoldDB" id="A0A495K2E3"/>
<comment type="caution">
    <text evidence="4">The sequence shown here is derived from an EMBL/GenBank/DDBJ whole genome shotgun (WGS) entry which is preliminary data.</text>
</comment>
<dbReference type="Gene3D" id="3.30.450.20">
    <property type="entry name" value="PAS domain"/>
    <property type="match status" value="1"/>
</dbReference>
<dbReference type="NCBIfam" id="TIGR00254">
    <property type="entry name" value="GGDEF"/>
    <property type="match status" value="1"/>
</dbReference>
<dbReference type="InterPro" id="IPR000160">
    <property type="entry name" value="GGDEF_dom"/>
</dbReference>
<dbReference type="Pfam" id="PF00990">
    <property type="entry name" value="GGDEF"/>
    <property type="match status" value="1"/>
</dbReference>
<protein>
    <submittedName>
        <fullName evidence="4">PAS domain S-box-containing protein/diguanylate cyclase (GGDEF)-like protein</fullName>
    </submittedName>
</protein>
<dbReference type="PROSITE" id="PS50883">
    <property type="entry name" value="EAL"/>
    <property type="match status" value="1"/>
</dbReference>
<feature type="domain" description="EAL" evidence="2">
    <location>
        <begin position="479"/>
        <end position="731"/>
    </location>
</feature>
<evidence type="ECO:0000313" key="4">
    <source>
        <dbReference type="EMBL" id="RKR94662.1"/>
    </source>
</evidence>
<dbReference type="InterPro" id="IPR003018">
    <property type="entry name" value="GAF"/>
</dbReference>
<evidence type="ECO:0000313" key="5">
    <source>
        <dbReference type="Proteomes" id="UP000274762"/>
    </source>
</evidence>
<dbReference type="InterPro" id="IPR000014">
    <property type="entry name" value="PAS"/>
</dbReference>
<dbReference type="Pfam" id="PF01590">
    <property type="entry name" value="GAF"/>
    <property type="match status" value="1"/>
</dbReference>
<dbReference type="CDD" id="cd01948">
    <property type="entry name" value="EAL"/>
    <property type="match status" value="1"/>
</dbReference>
<dbReference type="NCBIfam" id="TIGR00229">
    <property type="entry name" value="sensory_box"/>
    <property type="match status" value="1"/>
</dbReference>
<accession>A0A495K2E3</accession>
<dbReference type="SMART" id="SM00091">
    <property type="entry name" value="PAS"/>
    <property type="match status" value="1"/>
</dbReference>
<sequence length="732" mass="79264">MAGFVDDPQILRAILELSPDLIVVSEFSGRVVYVNPAGRELVGLWTDNRPDGELSTADFFTPAGLSISDEVEENLRSRGYWRGRSELQHFHTRARIAVTLTTFVVERSDGQPSVIATIVRDRRRGDERDRRLREVADAAAQFGAEQKAVAELSRLALEAELPQLLTAATAAAVTLVGVETAMVTRVDEFDSTRLSLEAVTGPRGDGFDVPAGNHSLMGYTMNTADVVVCPDRLAETRFPTEVMKSYGLRSGVGIPIAGATAPWGALSVHSADARDYADRDITFLQTVADVLSAAIRRIELDRQVRQRSMHDPLTDLPNRALAYACIDEALERVEAADTHVAVLLLDVDDFKLINDSLGHEAGDLALVRFAQRLRTAVREQDVVARLGGDEFLILCEEVRDIAEAQQIAHSITELLGAPYAHGSAPTPLSASIGVAVSEPGSSRRELIHRADLAMYRAKDMGAGGHAVYDDDDVYDAERIRSLSIDLRSALERGELTLHYQPLVEIASGRIVAVEALARWNHPVHGPVSPVEFVAVAERTGLATDLGTWALAEACAQAARWREFTAVSIRVNVSALQLRDPAFPRVVSRVLAATGLEASALGLEITETVWVSDTARVAGTLTELHNMGVSLLLDDLGRGHSSIYYLDRYPVFECFKIDKSFIADLPGARPEAIVSAIVGLARAFDVTVVGEGVETAEQLEALRACGADYAQGYHLGRPAAADDVTATLRSAIV</sequence>
<dbReference type="InterPro" id="IPR029016">
    <property type="entry name" value="GAF-like_dom_sf"/>
</dbReference>
<dbReference type="SMART" id="SM00065">
    <property type="entry name" value="GAF"/>
    <property type="match status" value="1"/>
</dbReference>
<dbReference type="Gene3D" id="3.20.20.450">
    <property type="entry name" value="EAL domain"/>
    <property type="match status" value="1"/>
</dbReference>
<dbReference type="SMART" id="SM00052">
    <property type="entry name" value="EAL"/>
    <property type="match status" value="1"/>
</dbReference>
<dbReference type="SUPFAM" id="SSF55781">
    <property type="entry name" value="GAF domain-like"/>
    <property type="match status" value="1"/>
</dbReference>
<dbReference type="InterPro" id="IPR001633">
    <property type="entry name" value="EAL_dom"/>
</dbReference>
<dbReference type="SUPFAM" id="SSF55785">
    <property type="entry name" value="PYP-like sensor domain (PAS domain)"/>
    <property type="match status" value="1"/>
</dbReference>
<dbReference type="SMART" id="SM00267">
    <property type="entry name" value="GGDEF"/>
    <property type="match status" value="1"/>
</dbReference>
<dbReference type="PROSITE" id="PS50887">
    <property type="entry name" value="GGDEF"/>
    <property type="match status" value="1"/>
</dbReference>
<evidence type="ECO:0000259" key="3">
    <source>
        <dbReference type="PROSITE" id="PS50887"/>
    </source>
</evidence>
<dbReference type="InterPro" id="IPR043128">
    <property type="entry name" value="Rev_trsase/Diguanyl_cyclase"/>
</dbReference>
<dbReference type="InterPro" id="IPR052155">
    <property type="entry name" value="Biofilm_reg_signaling"/>
</dbReference>
<feature type="domain" description="GGDEF" evidence="3">
    <location>
        <begin position="338"/>
        <end position="470"/>
    </location>
</feature>
<dbReference type="Pfam" id="PF00563">
    <property type="entry name" value="EAL"/>
    <property type="match status" value="1"/>
</dbReference>
<feature type="domain" description="PAS" evidence="1">
    <location>
        <begin position="7"/>
        <end position="44"/>
    </location>
</feature>
<gene>
    <name evidence="4" type="ORF">DFJ75_1463</name>
</gene>
<dbReference type="OrthoDB" id="9804951at2"/>
<dbReference type="Gene3D" id="3.30.450.40">
    <property type="match status" value="1"/>
</dbReference>
<dbReference type="InterPro" id="IPR029787">
    <property type="entry name" value="Nucleotide_cyclase"/>
</dbReference>
<dbReference type="Pfam" id="PF13188">
    <property type="entry name" value="PAS_8"/>
    <property type="match status" value="1"/>
</dbReference>
<evidence type="ECO:0000259" key="1">
    <source>
        <dbReference type="PROSITE" id="PS50112"/>
    </source>
</evidence>
<name>A0A495K2E3_WILMA</name>
<reference evidence="4 5" key="1">
    <citation type="submission" date="2018-10" db="EMBL/GenBank/DDBJ databases">
        <title>Sequencing the genomes of 1000 actinobacteria strains.</title>
        <authorList>
            <person name="Klenk H.-P."/>
        </authorList>
    </citation>
    <scope>NUCLEOTIDE SEQUENCE [LARGE SCALE GENOMIC DNA]</scope>
    <source>
        <strain evidence="4 5">DSM 44343</strain>
    </source>
</reference>
<dbReference type="CDD" id="cd01949">
    <property type="entry name" value="GGDEF"/>
    <property type="match status" value="1"/>
</dbReference>
<proteinExistence type="predicted"/>
<dbReference type="Proteomes" id="UP000274762">
    <property type="component" value="Unassembled WGS sequence"/>
</dbReference>
<evidence type="ECO:0000259" key="2">
    <source>
        <dbReference type="PROSITE" id="PS50883"/>
    </source>
</evidence>
<dbReference type="Gene3D" id="3.30.70.270">
    <property type="match status" value="1"/>
</dbReference>
<dbReference type="PROSITE" id="PS50112">
    <property type="entry name" value="PAS"/>
    <property type="match status" value="1"/>
</dbReference>
<dbReference type="PANTHER" id="PTHR44757">
    <property type="entry name" value="DIGUANYLATE CYCLASE DGCP"/>
    <property type="match status" value="1"/>
</dbReference>